<dbReference type="InterPro" id="IPR050091">
    <property type="entry name" value="PKS_NRPS_Biosynth_Enz"/>
</dbReference>
<reference evidence="10 11" key="1">
    <citation type="journal article" date="2019" name="Sci. Rep.">
        <title>Orb-weaving spider Araneus ventricosus genome elucidates the spidroin gene catalogue.</title>
        <authorList>
            <person name="Kono N."/>
            <person name="Nakamura H."/>
            <person name="Ohtoshi R."/>
            <person name="Moran D.A.P."/>
            <person name="Shinohara A."/>
            <person name="Yoshida Y."/>
            <person name="Fujiwara M."/>
            <person name="Mori M."/>
            <person name="Tomita M."/>
            <person name="Arakawa K."/>
        </authorList>
    </citation>
    <scope>NUCLEOTIDE SEQUENCE [LARGE SCALE GENOMIC DNA]</scope>
</reference>
<dbReference type="EMBL" id="BGPR01151573">
    <property type="protein sequence ID" value="GBL59906.1"/>
    <property type="molecule type" value="Genomic_DNA"/>
</dbReference>
<dbReference type="OrthoDB" id="329835at2759"/>
<dbReference type="PANTHER" id="PTHR43775:SF7">
    <property type="entry name" value="FATTY ACID SYNTHASE"/>
    <property type="match status" value="1"/>
</dbReference>
<feature type="domain" description="Ketoreductase (KR)" evidence="9">
    <location>
        <begin position="1"/>
        <end position="83"/>
    </location>
</feature>
<evidence type="ECO:0000256" key="2">
    <source>
        <dbReference type="ARBA" id="ARBA00022516"/>
    </source>
</evidence>
<evidence type="ECO:0000313" key="11">
    <source>
        <dbReference type="Proteomes" id="UP000499080"/>
    </source>
</evidence>
<keyword evidence="8" id="KW-0511">Multifunctional enzyme</keyword>
<keyword evidence="7" id="KW-0275">Fatty acid biosynthesis</keyword>
<dbReference type="InterPro" id="IPR013968">
    <property type="entry name" value="PKS_KR"/>
</dbReference>
<keyword evidence="3" id="KW-0276">Fatty acid metabolism</keyword>
<dbReference type="Proteomes" id="UP000499080">
    <property type="component" value="Unassembled WGS sequence"/>
</dbReference>
<comment type="caution">
    <text evidence="10">The sequence shown here is derived from an EMBL/GenBank/DDBJ whole genome shotgun (WGS) entry which is preliminary data.</text>
</comment>
<dbReference type="GO" id="GO:0006633">
    <property type="term" value="P:fatty acid biosynthetic process"/>
    <property type="evidence" value="ECO:0007669"/>
    <property type="project" value="UniProtKB-KW"/>
</dbReference>
<evidence type="ECO:0000256" key="3">
    <source>
        <dbReference type="ARBA" id="ARBA00022832"/>
    </source>
</evidence>
<dbReference type="InterPro" id="IPR036291">
    <property type="entry name" value="NAD(P)-bd_dom_sf"/>
</dbReference>
<evidence type="ECO:0000259" key="9">
    <source>
        <dbReference type="Pfam" id="PF08659"/>
    </source>
</evidence>
<evidence type="ECO:0000256" key="6">
    <source>
        <dbReference type="ARBA" id="ARBA00023098"/>
    </source>
</evidence>
<evidence type="ECO:0000256" key="7">
    <source>
        <dbReference type="ARBA" id="ARBA00023160"/>
    </source>
</evidence>
<evidence type="ECO:0000256" key="5">
    <source>
        <dbReference type="ARBA" id="ARBA00023002"/>
    </source>
</evidence>
<organism evidence="10 11">
    <name type="scientific">Araneus ventricosus</name>
    <name type="common">Orbweaver spider</name>
    <name type="synonym">Epeira ventricosa</name>
    <dbReference type="NCBI Taxonomy" id="182803"/>
    <lineage>
        <taxon>Eukaryota</taxon>
        <taxon>Metazoa</taxon>
        <taxon>Ecdysozoa</taxon>
        <taxon>Arthropoda</taxon>
        <taxon>Chelicerata</taxon>
        <taxon>Arachnida</taxon>
        <taxon>Araneae</taxon>
        <taxon>Araneomorphae</taxon>
        <taxon>Entelegynae</taxon>
        <taxon>Araneoidea</taxon>
        <taxon>Araneidae</taxon>
        <taxon>Araneus</taxon>
    </lineage>
</organism>
<keyword evidence="2" id="KW-0444">Lipid biosynthesis</keyword>
<dbReference type="GO" id="GO:0016491">
    <property type="term" value="F:oxidoreductase activity"/>
    <property type="evidence" value="ECO:0007669"/>
    <property type="project" value="UniProtKB-KW"/>
</dbReference>
<accession>A0A4Y1ZNL8</accession>
<dbReference type="Pfam" id="PF08659">
    <property type="entry name" value="KR"/>
    <property type="match status" value="1"/>
</dbReference>
<keyword evidence="6" id="KW-0443">Lipid metabolism</keyword>
<sequence length="85" mass="9374">VLKDAFMDCQTAENYQQVCAPKAAASKNLDDLSRKLCPSIDYFVCFSSISCGRGNAGQTNYGYANAVMERICEDRRRVGLHGNSE</sequence>
<dbReference type="PANTHER" id="PTHR43775">
    <property type="entry name" value="FATTY ACID SYNTHASE"/>
    <property type="match status" value="1"/>
</dbReference>
<keyword evidence="1" id="KW-0596">Phosphopantetheine</keyword>
<feature type="non-terminal residue" evidence="10">
    <location>
        <position position="1"/>
    </location>
</feature>
<protein>
    <submittedName>
        <fullName evidence="10">Fatty acid synthase</fullName>
    </submittedName>
</protein>
<gene>
    <name evidence="10" type="primary">FASN_44</name>
    <name evidence="10" type="ORF">AVEN_169182_1</name>
</gene>
<evidence type="ECO:0000256" key="4">
    <source>
        <dbReference type="ARBA" id="ARBA00022857"/>
    </source>
</evidence>
<name>A0A4Y1ZNL8_ARAVE</name>
<proteinExistence type="predicted"/>
<dbReference type="Gene3D" id="3.40.50.720">
    <property type="entry name" value="NAD(P)-binding Rossmann-like Domain"/>
    <property type="match status" value="1"/>
</dbReference>
<evidence type="ECO:0000313" key="10">
    <source>
        <dbReference type="EMBL" id="GBL59906.1"/>
    </source>
</evidence>
<dbReference type="AlphaFoldDB" id="A0A4Y1ZNL8"/>
<evidence type="ECO:0000256" key="1">
    <source>
        <dbReference type="ARBA" id="ARBA00022450"/>
    </source>
</evidence>
<keyword evidence="5" id="KW-0560">Oxidoreductase</keyword>
<dbReference type="GO" id="GO:0004312">
    <property type="term" value="F:fatty acid synthase activity"/>
    <property type="evidence" value="ECO:0007669"/>
    <property type="project" value="TreeGrafter"/>
</dbReference>
<evidence type="ECO:0000256" key="8">
    <source>
        <dbReference type="ARBA" id="ARBA00023268"/>
    </source>
</evidence>
<dbReference type="SUPFAM" id="SSF51735">
    <property type="entry name" value="NAD(P)-binding Rossmann-fold domains"/>
    <property type="match status" value="1"/>
</dbReference>
<keyword evidence="11" id="KW-1185">Reference proteome</keyword>
<keyword evidence="4" id="KW-0521">NADP</keyword>